<dbReference type="Pfam" id="PF22938">
    <property type="entry name" value="Integrase_p58_C"/>
    <property type="match status" value="1"/>
</dbReference>
<evidence type="ECO:0000313" key="14">
    <source>
        <dbReference type="EMBL" id="CAH1257443.1"/>
    </source>
</evidence>
<accession>A0A8J9ZNF5</accession>
<dbReference type="InterPro" id="IPR054465">
    <property type="entry name" value="Integrase_p58-like_C"/>
</dbReference>
<keyword evidence="11" id="KW-0732">Signal</keyword>
<evidence type="ECO:0000256" key="11">
    <source>
        <dbReference type="SAM" id="SignalP"/>
    </source>
</evidence>
<dbReference type="EC" id="2.7.4.26" evidence="4"/>
<evidence type="ECO:0000256" key="9">
    <source>
        <dbReference type="ARBA" id="ARBA00049063"/>
    </source>
</evidence>
<keyword evidence="7" id="KW-0511">Multifunctional enzyme</keyword>
<dbReference type="CDD" id="cd04241">
    <property type="entry name" value="AAK_FomA-like"/>
    <property type="match status" value="1"/>
</dbReference>
<dbReference type="SUPFAM" id="SSF53098">
    <property type="entry name" value="Ribonuclease H-like"/>
    <property type="match status" value="1"/>
</dbReference>
<organism evidence="14 15">
    <name type="scientific">Branchiostoma lanceolatum</name>
    <name type="common">Common lancelet</name>
    <name type="synonym">Amphioxus lanceolatum</name>
    <dbReference type="NCBI Taxonomy" id="7740"/>
    <lineage>
        <taxon>Eukaryota</taxon>
        <taxon>Metazoa</taxon>
        <taxon>Chordata</taxon>
        <taxon>Cephalochordata</taxon>
        <taxon>Leptocardii</taxon>
        <taxon>Amphioxiformes</taxon>
        <taxon>Branchiostomatidae</taxon>
        <taxon>Branchiostoma</taxon>
    </lineage>
</organism>
<evidence type="ECO:0000256" key="1">
    <source>
        <dbReference type="ARBA" id="ARBA00010540"/>
    </source>
</evidence>
<dbReference type="Pfam" id="PF17921">
    <property type="entry name" value="Integrase_H2C2"/>
    <property type="match status" value="1"/>
</dbReference>
<feature type="signal peptide" evidence="11">
    <location>
        <begin position="1"/>
        <end position="20"/>
    </location>
</feature>
<dbReference type="Pfam" id="PF00078">
    <property type="entry name" value="RVT_1"/>
    <property type="match status" value="1"/>
</dbReference>
<dbReference type="CDD" id="cd09274">
    <property type="entry name" value="RNase_HI_RT_Ty3"/>
    <property type="match status" value="1"/>
</dbReference>
<evidence type="ECO:0000256" key="2">
    <source>
        <dbReference type="ARBA" id="ARBA00010879"/>
    </source>
</evidence>
<dbReference type="FunFam" id="3.30.70.270:FF:000020">
    <property type="entry name" value="Transposon Tf2-6 polyprotein-like Protein"/>
    <property type="match status" value="1"/>
</dbReference>
<dbReference type="InterPro" id="IPR043128">
    <property type="entry name" value="Rev_trsase/Diguanyl_cyclase"/>
</dbReference>
<dbReference type="InterPro" id="IPR000477">
    <property type="entry name" value="RT_dom"/>
</dbReference>
<dbReference type="InterPro" id="IPR041577">
    <property type="entry name" value="RT_RNaseH_2"/>
</dbReference>
<dbReference type="Gene3D" id="3.30.420.10">
    <property type="entry name" value="Ribonuclease H-like superfamily/Ribonuclease H"/>
    <property type="match status" value="1"/>
</dbReference>
<dbReference type="InterPro" id="IPR001048">
    <property type="entry name" value="Asp/Glu/Uridylate_kinase"/>
</dbReference>
<dbReference type="GO" id="GO:0003676">
    <property type="term" value="F:nucleic acid binding"/>
    <property type="evidence" value="ECO:0007669"/>
    <property type="project" value="InterPro"/>
</dbReference>
<gene>
    <name evidence="14" type="primary">GIN1</name>
    <name evidence="14" type="ORF">BLAG_LOCUS15374</name>
</gene>
<feature type="compositionally biased region" description="Basic and acidic residues" evidence="10">
    <location>
        <begin position="1307"/>
        <end position="1316"/>
    </location>
</feature>
<dbReference type="GO" id="GO:0004523">
    <property type="term" value="F:RNA-DNA hybrid ribonuclease activity"/>
    <property type="evidence" value="ECO:0007669"/>
    <property type="project" value="UniProtKB-EC"/>
</dbReference>
<dbReference type="GO" id="GO:0016301">
    <property type="term" value="F:kinase activity"/>
    <property type="evidence" value="ECO:0007669"/>
    <property type="project" value="InterPro"/>
</dbReference>
<dbReference type="GO" id="GO:0008299">
    <property type="term" value="P:isoprenoid biosynthetic process"/>
    <property type="evidence" value="ECO:0007669"/>
    <property type="project" value="UniProtKB-KW"/>
</dbReference>
<dbReference type="PANTHER" id="PTHR37984:SF5">
    <property type="entry name" value="PROTEIN NYNRIN-LIKE"/>
    <property type="match status" value="1"/>
</dbReference>
<dbReference type="InterPro" id="IPR036393">
    <property type="entry name" value="AceGlu_kinase-like_sf"/>
</dbReference>
<protein>
    <recommendedName>
        <fullName evidence="8">Gypsy retrotransposon integrase-like protein 1</fullName>
        <ecNumber evidence="4">2.7.4.26</ecNumber>
        <ecNumber evidence="3">3.1.26.4</ecNumber>
    </recommendedName>
    <alternativeName>
        <fullName evidence="5">Isopentenyl phosphate kinase</fullName>
    </alternativeName>
</protein>
<feature type="domain" description="Integrase catalytic" evidence="13">
    <location>
        <begin position="843"/>
        <end position="1008"/>
    </location>
</feature>
<dbReference type="Pfam" id="PF17919">
    <property type="entry name" value="RT_RNaseH_2"/>
    <property type="match status" value="1"/>
</dbReference>
<dbReference type="Gene3D" id="3.40.1160.10">
    <property type="entry name" value="Acetylglutamate kinase-like"/>
    <property type="match status" value="1"/>
</dbReference>
<evidence type="ECO:0000256" key="6">
    <source>
        <dbReference type="ARBA" id="ARBA00023229"/>
    </source>
</evidence>
<dbReference type="Pfam" id="PF00696">
    <property type="entry name" value="AA_kinase"/>
    <property type="match status" value="1"/>
</dbReference>
<dbReference type="GO" id="GO:0015074">
    <property type="term" value="P:DNA integration"/>
    <property type="evidence" value="ECO:0007669"/>
    <property type="project" value="InterPro"/>
</dbReference>
<evidence type="ECO:0000256" key="10">
    <source>
        <dbReference type="SAM" id="MobiDB-lite"/>
    </source>
</evidence>
<dbReference type="FunFam" id="3.30.420.10:FF:000032">
    <property type="entry name" value="Retrovirus-related Pol polyprotein from transposon 297-like Protein"/>
    <property type="match status" value="1"/>
</dbReference>
<evidence type="ECO:0000313" key="15">
    <source>
        <dbReference type="Proteomes" id="UP000838412"/>
    </source>
</evidence>
<feature type="chain" id="PRO_5035457418" description="Gypsy retrotransposon integrase-like protein 1" evidence="11">
    <location>
        <begin position="21"/>
        <end position="1696"/>
    </location>
</feature>
<evidence type="ECO:0000256" key="7">
    <source>
        <dbReference type="ARBA" id="ARBA00023268"/>
    </source>
</evidence>
<evidence type="ECO:0000256" key="5">
    <source>
        <dbReference type="ARBA" id="ARBA00017267"/>
    </source>
</evidence>
<feature type="compositionally biased region" description="Basic and acidic residues" evidence="10">
    <location>
        <begin position="1224"/>
        <end position="1234"/>
    </location>
</feature>
<dbReference type="Gene3D" id="3.10.20.370">
    <property type="match status" value="1"/>
</dbReference>
<dbReference type="SUPFAM" id="SSF56672">
    <property type="entry name" value="DNA/RNA polymerases"/>
    <property type="match status" value="1"/>
</dbReference>
<reference evidence="14" key="1">
    <citation type="submission" date="2022-01" db="EMBL/GenBank/DDBJ databases">
        <authorList>
            <person name="Braso-Vives M."/>
        </authorList>
    </citation>
    <scope>NUCLEOTIDE SEQUENCE</scope>
</reference>
<dbReference type="Pfam" id="PF00665">
    <property type="entry name" value="rve"/>
    <property type="match status" value="1"/>
</dbReference>
<dbReference type="Gene3D" id="3.10.10.10">
    <property type="entry name" value="HIV Type 1 Reverse Transcriptase, subunit A, domain 1"/>
    <property type="match status" value="1"/>
</dbReference>
<name>A0A8J9ZNF5_BRALA</name>
<dbReference type="Gene3D" id="1.10.340.70">
    <property type="match status" value="1"/>
</dbReference>
<dbReference type="FunFam" id="1.10.340.70:FF:000001">
    <property type="entry name" value="Retrovirus-related Pol polyprotein from transposon gypsy-like Protein"/>
    <property type="match status" value="1"/>
</dbReference>
<feature type="domain" description="Reverse transcriptase" evidence="12">
    <location>
        <begin position="275"/>
        <end position="455"/>
    </location>
</feature>
<dbReference type="InterPro" id="IPR043502">
    <property type="entry name" value="DNA/RNA_pol_sf"/>
</dbReference>
<feature type="region of interest" description="Disordered" evidence="10">
    <location>
        <begin position="1130"/>
        <end position="1339"/>
    </location>
</feature>
<sequence>MFRSLFFPTTFLVCENAATGLLVGTDFLTEYDCEVSLRHQTLTLRGCQGDVAVPIKRRSSYKVRRVIAQRSCHVAGRTARLVPGTLKKRGRTTCATQGIVQPAPTLEKLGLLGELSAHSPGERNKTRVLLVNESTEPVIIPRGTVIGTFYPIEDDMPSCGTLTVAATTPFELESHQSHVDPTFDPPLARSPEEIRAELEPMFDFSHISDRSHKEQLLDLLVKYEDIFSRTPEDMGVTNKALHQIETGDAPPVRLPPRRVSPQAKETISQELDKLTRLGFIKESMSPWGAPVVLVNKKDGTKRMCVDYRGLNKVTKKSSWPLPRIDDTIDALSGSKLFSTLDLRAAYMQVPLEESAKEKTAFCTHLGCFEYNRLSFGLCGAPSTFARLMENVLRGLQPHLCMAYLDDNIVHSDEVLANHLANLEAVFKRYREANLKLNPEKCKFLVSEVEFLGHIISGDGVRTDPKKVSAVSDWPTPRTVRQVQQFLGLANYYRRFIKDFSKKAKPLTLLTRKHARFTWTEECANAFSELKQHLVSAPILAYPDFSKPFIVDTDASDVGLGGVLSQVQDGLERVVSYYSRALKPEEQRYCVHRREMLAAVEFITRHECYLQGPEFLLRTDHSALQYLMKMRNPSSQYARWLLLLATYNFRIEHRPGARHGNADGLSRRPCDQCGKTDLDSEPPMPRVFAVSQDDHEGLSPIPALSQHEIRRAQRADPTLACLYLDMQRGTKPDQLDLQRLTREQRTLYSDWPCFEFRDGVLYRNWDRKDGLGPQLQLLLPRTFVSRVLTMVHDEPLGGHLGVDKTLAKLKSAFHWPGMRNDVTAHVSGCETCVRSKGGGRKHRGPMQPSVVGFPNDRVAMDICGPYPKSHKGNKYILVLSDYFTKWVEVFPMADITAESVVKCFYEGWICVHGPPQSLHTDQGSNFDSVHVKDLCRFMKIHKTRTTPYHPQSDGLVERFNRTMGNILRSRVAPHQRDWDEHLPEVKFAYNTSCHATTGFSPYFVQHGREARLPIHLMVRIPTSVGEVHQHVEAMQTRLPLVFQQVQEHTQQQQRRQKELYDEKTYGKPYAVGDTVFLLNKQVGKGLVRKLTPRAIGPFAVVRRIGDLVYEVRNTRGRQQLKVVHFENLIPFSPTQADPDYNPRDDGRRRPARPNRNRTPALSLSESPVTSGEESSQGSCLASVSGSDQQSDDDGDSGRRTRPKVPVRRQPAYPDPDVSSASDDGPGERTRPKDVAYPDPDCSSDYLTCSDDPETSDQGKTTTRRAVDVSRSTPRRRSSSSPAVDALRPRPRRRRHLPTRLNDCVAYHSDSDTSRRQPEPVPRPFARSKSPFGGQPEAVPRPFGGQLEAVRNGCGRAVPNGQAFVKRSLNASGRSFKSNGPVPDGPLTGVRTRSEAQIFTEDGIFLVRSKVMAEAGTGLECIVKLGGSAVTDKSTLETPRLDTIRAAADIISQVRGRCIVVHGAGSFGHFQAREHGVVWGYRDKETAAEVQTVKLGFCRTRQSVTKLLHIITEEFVRLGIPAVGVSPLSSWVTDDASVVKAGTDNIRDMLLEGFVPIMHGDAVLDRKRGCTILSGDTIIKHLCGVFRPPRVVFLTDVAGIYDRPPEQPGAQLIPEIQVDRDRKLHVSIATSSQAHDVTGGIALKLKSAVDIVTESNGRTCVMVCGIQSEAAVRACVEGQLPQGTGTIVQLCKQSDEVT</sequence>
<dbReference type="CDD" id="cd01647">
    <property type="entry name" value="RT_LTR"/>
    <property type="match status" value="1"/>
</dbReference>
<evidence type="ECO:0000256" key="4">
    <source>
        <dbReference type="ARBA" id="ARBA00012908"/>
    </source>
</evidence>
<dbReference type="EC" id="3.1.26.4" evidence="3"/>
<dbReference type="InterPro" id="IPR024192">
    <property type="entry name" value="Fosfomycin_R_FomA-type"/>
</dbReference>
<dbReference type="InterPro" id="IPR036397">
    <property type="entry name" value="RNaseH_sf"/>
</dbReference>
<evidence type="ECO:0000259" key="12">
    <source>
        <dbReference type="PROSITE" id="PS50878"/>
    </source>
</evidence>
<evidence type="ECO:0000256" key="3">
    <source>
        <dbReference type="ARBA" id="ARBA00012180"/>
    </source>
</evidence>
<dbReference type="InterPro" id="IPR041588">
    <property type="entry name" value="Integrase_H2C2"/>
</dbReference>
<evidence type="ECO:0000259" key="13">
    <source>
        <dbReference type="PROSITE" id="PS50994"/>
    </source>
</evidence>
<dbReference type="EMBL" id="OV696688">
    <property type="protein sequence ID" value="CAH1257443.1"/>
    <property type="molecule type" value="Genomic_DNA"/>
</dbReference>
<dbReference type="SUPFAM" id="SSF53633">
    <property type="entry name" value="Carbamate kinase-like"/>
    <property type="match status" value="1"/>
</dbReference>
<comment type="similarity">
    <text evidence="2">Belongs to the beta type-B retroviral polymerase family. HERV class-II K(HML-2) pol subfamily.</text>
</comment>
<keyword evidence="15" id="KW-1185">Reference proteome</keyword>
<dbReference type="Gene3D" id="3.30.70.270">
    <property type="match status" value="2"/>
</dbReference>
<dbReference type="GO" id="GO:0102043">
    <property type="term" value="F:isopentenyl phosphate kinase activity"/>
    <property type="evidence" value="ECO:0007669"/>
    <property type="project" value="UniProtKB-EC"/>
</dbReference>
<dbReference type="InterPro" id="IPR050951">
    <property type="entry name" value="Retrovirus_Pol_polyprotein"/>
</dbReference>
<feature type="compositionally biased region" description="Polar residues" evidence="10">
    <location>
        <begin position="1158"/>
        <end position="1180"/>
    </location>
</feature>
<dbReference type="PROSITE" id="PS50878">
    <property type="entry name" value="RT_POL"/>
    <property type="match status" value="1"/>
</dbReference>
<evidence type="ECO:0000256" key="8">
    <source>
        <dbReference type="ARBA" id="ARBA00039658"/>
    </source>
</evidence>
<dbReference type="InterPro" id="IPR001584">
    <property type="entry name" value="Integrase_cat-core"/>
</dbReference>
<dbReference type="FunFam" id="3.10.20.370:FF:000001">
    <property type="entry name" value="Retrovirus-related Pol polyprotein from transposon 17.6-like protein"/>
    <property type="match status" value="1"/>
</dbReference>
<feature type="compositionally biased region" description="Basic residues" evidence="10">
    <location>
        <begin position="1287"/>
        <end position="1296"/>
    </location>
</feature>
<comment type="similarity">
    <text evidence="1">Belongs to the isopentenyl phosphate kinase family.</text>
</comment>
<dbReference type="InterPro" id="IPR012337">
    <property type="entry name" value="RNaseH-like_sf"/>
</dbReference>
<comment type="catalytic activity">
    <reaction evidence="9">
        <text>isopentenyl phosphate + ATP = isopentenyl diphosphate + ADP</text>
        <dbReference type="Rhea" id="RHEA:33963"/>
        <dbReference type="ChEBI" id="CHEBI:30616"/>
        <dbReference type="ChEBI" id="CHEBI:65078"/>
        <dbReference type="ChEBI" id="CHEBI:128769"/>
        <dbReference type="ChEBI" id="CHEBI:456216"/>
        <dbReference type="EC" id="2.7.4.26"/>
    </reaction>
</comment>
<dbReference type="PANTHER" id="PTHR37984">
    <property type="entry name" value="PROTEIN CBG26694"/>
    <property type="match status" value="1"/>
</dbReference>
<keyword evidence="6" id="KW-0414">Isoprene biosynthesis</keyword>
<proteinExistence type="inferred from homology"/>
<dbReference type="PROSITE" id="PS50994">
    <property type="entry name" value="INTEGRASE"/>
    <property type="match status" value="1"/>
</dbReference>
<dbReference type="NCBIfam" id="NF040647">
    <property type="entry name" value="IPPK_Arch"/>
    <property type="match status" value="1"/>
</dbReference>
<dbReference type="Proteomes" id="UP000838412">
    <property type="component" value="Chromosome 3"/>
</dbReference>
<dbReference type="OrthoDB" id="1934954at2759"/>